<evidence type="ECO:0000313" key="8">
    <source>
        <dbReference type="EMBL" id="ROP99764.1"/>
    </source>
</evidence>
<dbReference type="InterPro" id="IPR006145">
    <property type="entry name" value="PsdUridine_synth_RsuA/RluA"/>
</dbReference>
<comment type="caution">
    <text evidence="8">The sequence shown here is derived from an EMBL/GenBank/DDBJ whole genome shotgun (WGS) entry which is preliminary data.</text>
</comment>
<proteinExistence type="inferred from homology"/>
<evidence type="ECO:0000256" key="3">
    <source>
        <dbReference type="ARBA" id="ARBA00036882"/>
    </source>
</evidence>
<feature type="active site" evidence="4">
    <location>
        <position position="147"/>
    </location>
</feature>
<feature type="domain" description="RNA-binding S4" evidence="7">
    <location>
        <begin position="22"/>
        <end position="82"/>
    </location>
</feature>
<sequence length="327" mass="34952">MADEDESEGMRIFMAAAEDAGERADRFLAARFDGTSRSRIKSLIEGGAVSVDGATLSDPAFRVKAGQTFAILVPEPVAAQPEAQDIALSVVYEDEEVIVVDKPAGMVVHPAPGNPDGTLVNALLAHCGPSLKGIGGERRPGIVHRIDKDTSGLLVAAKSEAALAGLQRQFADHSAARAYFAVVWGQPSPAADSIEGPIGRHPVDRQRMAIVQRGGRAALTRYRTIRRVGSRATLLECRLATGRTHQIRVHLSSRGHPLVGDQVYGRTRSGRQATNDRVAQAALDGFARQALHAALLGFSHPITGMWLEFESALPQDIGTLLARLELI</sequence>
<dbReference type="SUPFAM" id="SSF55174">
    <property type="entry name" value="Alpha-L RNA-binding motif"/>
    <property type="match status" value="1"/>
</dbReference>
<dbReference type="SMART" id="SM00363">
    <property type="entry name" value="S4"/>
    <property type="match status" value="1"/>
</dbReference>
<dbReference type="Proteomes" id="UP000278222">
    <property type="component" value="Unassembled WGS sequence"/>
</dbReference>
<protein>
    <recommendedName>
        <fullName evidence="6">Pseudouridine synthase</fullName>
        <ecNumber evidence="6">5.4.99.-</ecNumber>
    </recommendedName>
</protein>
<dbReference type="CDD" id="cd00165">
    <property type="entry name" value="S4"/>
    <property type="match status" value="1"/>
</dbReference>
<evidence type="ECO:0000256" key="1">
    <source>
        <dbReference type="ARBA" id="ARBA00010876"/>
    </source>
</evidence>
<dbReference type="EMBL" id="RJKX01000013">
    <property type="protein sequence ID" value="ROP99764.1"/>
    <property type="molecule type" value="Genomic_DNA"/>
</dbReference>
<evidence type="ECO:0000259" key="7">
    <source>
        <dbReference type="SMART" id="SM00363"/>
    </source>
</evidence>
<dbReference type="GO" id="GO:0003723">
    <property type="term" value="F:RNA binding"/>
    <property type="evidence" value="ECO:0007669"/>
    <property type="project" value="UniProtKB-KW"/>
</dbReference>
<organism evidence="8 9">
    <name type="scientific">Stella humosa</name>
    <dbReference type="NCBI Taxonomy" id="94"/>
    <lineage>
        <taxon>Bacteria</taxon>
        <taxon>Pseudomonadati</taxon>
        <taxon>Pseudomonadota</taxon>
        <taxon>Alphaproteobacteria</taxon>
        <taxon>Rhodospirillales</taxon>
        <taxon>Stellaceae</taxon>
        <taxon>Stella</taxon>
    </lineage>
</organism>
<dbReference type="InterPro" id="IPR006225">
    <property type="entry name" value="PsdUridine_synth_RluC/D"/>
</dbReference>
<dbReference type="Gene3D" id="3.10.290.10">
    <property type="entry name" value="RNA-binding S4 domain"/>
    <property type="match status" value="1"/>
</dbReference>
<keyword evidence="5" id="KW-0694">RNA-binding</keyword>
<comment type="catalytic activity">
    <reaction evidence="6">
        <text>a uridine in RNA = a pseudouridine in RNA</text>
        <dbReference type="Rhea" id="RHEA:48348"/>
        <dbReference type="Rhea" id="RHEA-COMP:12068"/>
        <dbReference type="Rhea" id="RHEA-COMP:12069"/>
        <dbReference type="ChEBI" id="CHEBI:65314"/>
        <dbReference type="ChEBI" id="CHEBI:65315"/>
    </reaction>
</comment>
<dbReference type="InterPro" id="IPR002942">
    <property type="entry name" value="S4_RNA-bd"/>
</dbReference>
<evidence type="ECO:0000256" key="2">
    <source>
        <dbReference type="ARBA" id="ARBA00023235"/>
    </source>
</evidence>
<dbReference type="Pfam" id="PF01479">
    <property type="entry name" value="S4"/>
    <property type="match status" value="1"/>
</dbReference>
<gene>
    <name evidence="8" type="ORF">EDC65_1551</name>
</gene>
<keyword evidence="2 6" id="KW-0413">Isomerase</keyword>
<keyword evidence="9" id="KW-1185">Reference proteome</keyword>
<dbReference type="SUPFAM" id="SSF55120">
    <property type="entry name" value="Pseudouridine synthase"/>
    <property type="match status" value="1"/>
</dbReference>
<comment type="similarity">
    <text evidence="1 6">Belongs to the pseudouridine synthase RluA family.</text>
</comment>
<dbReference type="InterPro" id="IPR020103">
    <property type="entry name" value="PsdUridine_synth_cat_dom_sf"/>
</dbReference>
<comment type="function">
    <text evidence="6">Responsible for synthesis of pseudouridine from uracil.</text>
</comment>
<dbReference type="PROSITE" id="PS50889">
    <property type="entry name" value="S4"/>
    <property type="match status" value="1"/>
</dbReference>
<dbReference type="NCBIfam" id="TIGR00005">
    <property type="entry name" value="rluA_subfam"/>
    <property type="match status" value="1"/>
</dbReference>
<dbReference type="AlphaFoldDB" id="A0A3N1M9P7"/>
<accession>A0A3N1M9P7</accession>
<name>A0A3N1M9P7_9PROT</name>
<dbReference type="InterPro" id="IPR050188">
    <property type="entry name" value="RluA_PseudoU_synthase"/>
</dbReference>
<dbReference type="CDD" id="cd02869">
    <property type="entry name" value="PseudoU_synth_RluA_like"/>
    <property type="match status" value="1"/>
</dbReference>
<dbReference type="GO" id="GO:0000455">
    <property type="term" value="P:enzyme-directed rRNA pseudouridine synthesis"/>
    <property type="evidence" value="ECO:0007669"/>
    <property type="project" value="TreeGrafter"/>
</dbReference>
<evidence type="ECO:0000256" key="5">
    <source>
        <dbReference type="PROSITE-ProRule" id="PRU00182"/>
    </source>
</evidence>
<dbReference type="GO" id="GO:0160140">
    <property type="term" value="F:23S rRNA pseudouridine(1911/1915/1917) synthase activity"/>
    <property type="evidence" value="ECO:0007669"/>
    <property type="project" value="UniProtKB-EC"/>
</dbReference>
<dbReference type="Gene3D" id="3.30.2350.10">
    <property type="entry name" value="Pseudouridine synthase"/>
    <property type="match status" value="1"/>
</dbReference>
<evidence type="ECO:0000256" key="4">
    <source>
        <dbReference type="PIRSR" id="PIRSR606225-1"/>
    </source>
</evidence>
<dbReference type="OrthoDB" id="9807829at2"/>
<dbReference type="PANTHER" id="PTHR21600:SF44">
    <property type="entry name" value="RIBOSOMAL LARGE SUBUNIT PSEUDOURIDINE SYNTHASE D"/>
    <property type="match status" value="1"/>
</dbReference>
<evidence type="ECO:0000256" key="6">
    <source>
        <dbReference type="RuleBase" id="RU362028"/>
    </source>
</evidence>
<dbReference type="PROSITE" id="PS01129">
    <property type="entry name" value="PSI_RLU"/>
    <property type="match status" value="1"/>
</dbReference>
<comment type="catalytic activity">
    <reaction evidence="3">
        <text>uridine(1911/1915/1917) in 23S rRNA = pseudouridine(1911/1915/1917) in 23S rRNA</text>
        <dbReference type="Rhea" id="RHEA:42524"/>
        <dbReference type="Rhea" id="RHEA-COMP:10097"/>
        <dbReference type="Rhea" id="RHEA-COMP:10098"/>
        <dbReference type="ChEBI" id="CHEBI:65314"/>
        <dbReference type="ChEBI" id="CHEBI:65315"/>
        <dbReference type="EC" id="5.4.99.23"/>
    </reaction>
</comment>
<dbReference type="InterPro" id="IPR036986">
    <property type="entry name" value="S4_RNA-bd_sf"/>
</dbReference>
<reference evidence="8 9" key="1">
    <citation type="submission" date="2018-11" db="EMBL/GenBank/DDBJ databases">
        <title>Genomic Encyclopedia of Type Strains, Phase IV (KMG-IV): sequencing the most valuable type-strain genomes for metagenomic binning, comparative biology and taxonomic classification.</title>
        <authorList>
            <person name="Goeker M."/>
        </authorList>
    </citation>
    <scope>NUCLEOTIDE SEQUENCE [LARGE SCALE GENOMIC DNA]</scope>
    <source>
        <strain evidence="8 9">DSM 5900</strain>
    </source>
</reference>
<dbReference type="PANTHER" id="PTHR21600">
    <property type="entry name" value="MITOCHONDRIAL RNA PSEUDOURIDINE SYNTHASE"/>
    <property type="match status" value="1"/>
</dbReference>
<dbReference type="InterPro" id="IPR006224">
    <property type="entry name" value="PsdUridine_synth_RluA-like_CS"/>
</dbReference>
<evidence type="ECO:0000313" key="9">
    <source>
        <dbReference type="Proteomes" id="UP000278222"/>
    </source>
</evidence>
<dbReference type="Pfam" id="PF00849">
    <property type="entry name" value="PseudoU_synth_2"/>
    <property type="match status" value="1"/>
</dbReference>
<dbReference type="EC" id="5.4.99.-" evidence="6"/>